<dbReference type="PROSITE" id="PS50234">
    <property type="entry name" value="VWFA"/>
    <property type="match status" value="1"/>
</dbReference>
<keyword evidence="2 5" id="KW-0812">Transmembrane</keyword>
<protein>
    <submittedName>
        <fullName evidence="7">MxaC protein</fullName>
    </submittedName>
</protein>
<evidence type="ECO:0000313" key="7">
    <source>
        <dbReference type="EMBL" id="TDP85479.1"/>
    </source>
</evidence>
<reference evidence="7 8" key="1">
    <citation type="submission" date="2019-03" db="EMBL/GenBank/DDBJ databases">
        <title>Genomic Encyclopedia of Type Strains, Phase IV (KMG-IV): sequencing the most valuable type-strain genomes for metagenomic binning, comparative biology and taxonomic classification.</title>
        <authorList>
            <person name="Goeker M."/>
        </authorList>
    </citation>
    <scope>NUCLEOTIDE SEQUENCE [LARGE SCALE GENOMIC DNA]</scope>
    <source>
        <strain evidence="7 8">DSM 102969</strain>
    </source>
</reference>
<dbReference type="SUPFAM" id="SSF53300">
    <property type="entry name" value="vWA-like"/>
    <property type="match status" value="1"/>
</dbReference>
<evidence type="ECO:0000256" key="2">
    <source>
        <dbReference type="ARBA" id="ARBA00022692"/>
    </source>
</evidence>
<keyword evidence="3 5" id="KW-1133">Transmembrane helix</keyword>
<evidence type="ECO:0000256" key="3">
    <source>
        <dbReference type="ARBA" id="ARBA00022989"/>
    </source>
</evidence>
<dbReference type="RefSeq" id="WP_321184099.1">
    <property type="nucleotide sequence ID" value="NZ_BSPM01000004.1"/>
</dbReference>
<feature type="domain" description="VWFA" evidence="6">
    <location>
        <begin position="83"/>
        <end position="282"/>
    </location>
</feature>
<dbReference type="InterPro" id="IPR002035">
    <property type="entry name" value="VWF_A"/>
</dbReference>
<evidence type="ECO:0000256" key="4">
    <source>
        <dbReference type="ARBA" id="ARBA00023136"/>
    </source>
</evidence>
<name>A0A4R6RGH3_9HYPH</name>
<evidence type="ECO:0000256" key="1">
    <source>
        <dbReference type="ARBA" id="ARBA00022475"/>
    </source>
</evidence>
<feature type="transmembrane region" description="Helical" evidence="5">
    <location>
        <begin position="304"/>
        <end position="322"/>
    </location>
</feature>
<evidence type="ECO:0000313" key="8">
    <source>
        <dbReference type="Proteomes" id="UP000294547"/>
    </source>
</evidence>
<dbReference type="SMART" id="SM00327">
    <property type="entry name" value="VWA"/>
    <property type="match status" value="1"/>
</dbReference>
<dbReference type="CDD" id="cd00198">
    <property type="entry name" value="vWFA"/>
    <property type="match status" value="1"/>
</dbReference>
<proteinExistence type="predicted"/>
<dbReference type="PANTHER" id="PTHR22550">
    <property type="entry name" value="SPORE GERMINATION PROTEIN"/>
    <property type="match status" value="1"/>
</dbReference>
<dbReference type="PANTHER" id="PTHR22550:SF5">
    <property type="entry name" value="LEUCINE ZIPPER PROTEIN 4"/>
    <property type="match status" value="1"/>
</dbReference>
<keyword evidence="8" id="KW-1185">Reference proteome</keyword>
<dbReference type="Proteomes" id="UP000294547">
    <property type="component" value="Unassembled WGS sequence"/>
</dbReference>
<keyword evidence="4 5" id="KW-0472">Membrane</keyword>
<evidence type="ECO:0000259" key="6">
    <source>
        <dbReference type="PROSITE" id="PS50234"/>
    </source>
</evidence>
<dbReference type="AlphaFoldDB" id="A0A4R6RGH3"/>
<organism evidence="7 8">
    <name type="scientific">Oharaeibacter diazotrophicus</name>
    <dbReference type="NCBI Taxonomy" id="1920512"/>
    <lineage>
        <taxon>Bacteria</taxon>
        <taxon>Pseudomonadati</taxon>
        <taxon>Pseudomonadota</taxon>
        <taxon>Alphaproteobacteria</taxon>
        <taxon>Hyphomicrobiales</taxon>
        <taxon>Pleomorphomonadaceae</taxon>
        <taxon>Oharaeibacter</taxon>
    </lineage>
</organism>
<comment type="caution">
    <text evidence="7">The sequence shown here is derived from an EMBL/GenBank/DDBJ whole genome shotgun (WGS) entry which is preliminary data.</text>
</comment>
<dbReference type="Pfam" id="PF13519">
    <property type="entry name" value="VWA_2"/>
    <property type="match status" value="1"/>
</dbReference>
<sequence length="343" mass="36360">MIAFDRPLVALLLLPLVLLPLLVRPAAPSGHPAIRLVPADRASRATAAALRALGVVAIAALALALGGPHLGGGTVERRGVGANVVLLIDRSSSMDNSFADRLPSGDEESKSAAARRLVRDFVDRRPRDRIGVAAFSTTPMMVVPITDRLDAVRGALDAIDLPGLAYTDVGRGLILALEMFGDSTAAESRALVLISDGAGVVGREVQDALRAAVKRTPVNLYWLFIRSKGSYGLFGVPENRSDDTPRARPERHLHILLSSLGIPYRALEAQSPEAIGEAIAEIDRLERRPITYAERTPRTDLAPWLYGLAALALALLGAAVAFERALVPAGTVPLPPFGRGGAR</sequence>
<dbReference type="InterPro" id="IPR036465">
    <property type="entry name" value="vWFA_dom_sf"/>
</dbReference>
<dbReference type="Gene3D" id="3.40.50.410">
    <property type="entry name" value="von Willebrand factor, type A domain"/>
    <property type="match status" value="1"/>
</dbReference>
<accession>A0A4R6RGH3</accession>
<dbReference type="EMBL" id="SNXY01000007">
    <property type="protein sequence ID" value="TDP85479.1"/>
    <property type="molecule type" value="Genomic_DNA"/>
</dbReference>
<gene>
    <name evidence="7" type="ORF">EDD54_2332</name>
</gene>
<evidence type="ECO:0000256" key="5">
    <source>
        <dbReference type="SAM" id="Phobius"/>
    </source>
</evidence>
<feature type="transmembrane region" description="Helical" evidence="5">
    <location>
        <begin position="49"/>
        <end position="68"/>
    </location>
</feature>
<dbReference type="InterPro" id="IPR050768">
    <property type="entry name" value="UPF0353/GerABKA_families"/>
</dbReference>
<keyword evidence="1" id="KW-1003">Cell membrane</keyword>